<evidence type="ECO:0000256" key="11">
    <source>
        <dbReference type="ARBA" id="ARBA00022679"/>
    </source>
</evidence>
<proteinExistence type="inferred from homology"/>
<evidence type="ECO:0000313" key="18">
    <source>
        <dbReference type="EMBL" id="ARF13387.1"/>
    </source>
</evidence>
<accession>A0ABM6JT71</accession>
<evidence type="ECO:0000259" key="17">
    <source>
        <dbReference type="Pfam" id="PF01634"/>
    </source>
</evidence>
<dbReference type="Pfam" id="PF01634">
    <property type="entry name" value="HisG"/>
    <property type="match status" value="1"/>
</dbReference>
<dbReference type="InterPro" id="IPR013820">
    <property type="entry name" value="ATP_PRibTrfase_cat"/>
</dbReference>
<dbReference type="CDD" id="cd13595">
    <property type="entry name" value="PBP2_HisGs"/>
    <property type="match status" value="1"/>
</dbReference>
<evidence type="ECO:0000256" key="1">
    <source>
        <dbReference type="ARBA" id="ARBA00000915"/>
    </source>
</evidence>
<dbReference type="GO" id="GO:0016757">
    <property type="term" value="F:glycosyltransferase activity"/>
    <property type="evidence" value="ECO:0007669"/>
    <property type="project" value="UniProtKB-KW"/>
</dbReference>
<dbReference type="PANTHER" id="PTHR21403">
    <property type="entry name" value="ATP PHOSPHORIBOSYLTRANSFERASE ATP-PRTASE"/>
    <property type="match status" value="1"/>
</dbReference>
<evidence type="ECO:0000256" key="6">
    <source>
        <dbReference type="ARBA" id="ARBA00011946"/>
    </source>
</evidence>
<keyword evidence="9 16" id="KW-0028">Amino-acid biosynthesis</keyword>
<comment type="pathway">
    <text evidence="3 16">Amino-acid biosynthesis; L-histidine biosynthesis; L-histidine from 5-phospho-alpha-D-ribose 1-diphosphate: step 1/9.</text>
</comment>
<dbReference type="HAMAP" id="MF_01018">
    <property type="entry name" value="HisG_Short"/>
    <property type="match status" value="1"/>
</dbReference>
<keyword evidence="12 16" id="KW-0547">Nucleotide-binding</keyword>
<dbReference type="InterPro" id="IPR018198">
    <property type="entry name" value="ATP_PRibTrfase_CS"/>
</dbReference>
<dbReference type="RefSeq" id="WP_029052749.1">
    <property type="nucleotide sequence ID" value="NZ_CP015108.1"/>
</dbReference>
<gene>
    <name evidence="16" type="primary">hisG</name>
    <name evidence="18" type="ORF">SporoS204_03825</name>
</gene>
<comment type="similarity">
    <text evidence="4 16">Belongs to the ATP phosphoribosyltransferase family. Short subfamily.</text>
</comment>
<dbReference type="InterPro" id="IPR024893">
    <property type="entry name" value="ATP_PRibTrfase_HisG_short"/>
</dbReference>
<comment type="subcellular location">
    <subcellularLocation>
        <location evidence="2 16">Cytoplasm</location>
    </subcellularLocation>
</comment>
<dbReference type="SUPFAM" id="SSF53850">
    <property type="entry name" value="Periplasmic binding protein-like II"/>
    <property type="match status" value="1"/>
</dbReference>
<name>A0ABM6JT71_SPOUR</name>
<protein>
    <recommendedName>
        <fullName evidence="7 16">ATP phosphoribosyltransferase</fullName>
        <shortName evidence="16">ATP-PRT</shortName>
        <shortName evidence="16">ATP-PRTase</shortName>
        <ecNumber evidence="6 16">2.4.2.17</ecNumber>
    </recommendedName>
</protein>
<keyword evidence="14 16" id="KW-0368">Histidine biosynthesis</keyword>
<dbReference type="PANTHER" id="PTHR21403:SF8">
    <property type="entry name" value="ATP PHOSPHORIBOSYLTRANSFERASE"/>
    <property type="match status" value="1"/>
</dbReference>
<evidence type="ECO:0000256" key="9">
    <source>
        <dbReference type="ARBA" id="ARBA00022605"/>
    </source>
</evidence>
<organism evidence="18 19">
    <name type="scientific">Sporosarcina ureae</name>
    <dbReference type="NCBI Taxonomy" id="1571"/>
    <lineage>
        <taxon>Bacteria</taxon>
        <taxon>Bacillati</taxon>
        <taxon>Bacillota</taxon>
        <taxon>Bacilli</taxon>
        <taxon>Bacillales</taxon>
        <taxon>Caryophanaceae</taxon>
        <taxon>Sporosarcina</taxon>
    </lineage>
</organism>
<evidence type="ECO:0000256" key="7">
    <source>
        <dbReference type="ARBA" id="ARBA00020998"/>
    </source>
</evidence>
<comment type="subunit">
    <text evidence="5 16">Heteromultimer composed of HisG and HisZ subunits.</text>
</comment>
<comment type="function">
    <text evidence="15 16">Catalyzes the condensation of ATP and 5-phosphoribose 1-diphosphate to form N'-(5'-phosphoribosyl)-ATP (PR-ATP). Has a crucial role in the pathway because the rate of histidine biosynthesis seems to be controlled primarily by regulation of HisG enzymatic activity.</text>
</comment>
<evidence type="ECO:0000256" key="8">
    <source>
        <dbReference type="ARBA" id="ARBA00022490"/>
    </source>
</evidence>
<reference evidence="18 19" key="1">
    <citation type="submission" date="2016-04" db="EMBL/GenBank/DDBJ databases">
        <title>Comparative Genomics and Epigenetics of Sporosarcina ureae.</title>
        <authorList>
            <person name="Oliver A.S."/>
            <person name="Cooper K.K."/>
        </authorList>
    </citation>
    <scope>NUCLEOTIDE SEQUENCE [LARGE SCALE GENOMIC DNA]</scope>
    <source>
        <strain evidence="18 19">S204</strain>
    </source>
</reference>
<keyword evidence="19" id="KW-1185">Reference proteome</keyword>
<dbReference type="InterPro" id="IPR001348">
    <property type="entry name" value="ATP_PRibTrfase_HisG"/>
</dbReference>
<evidence type="ECO:0000256" key="16">
    <source>
        <dbReference type="HAMAP-Rule" id="MF_01018"/>
    </source>
</evidence>
<evidence type="ECO:0000256" key="10">
    <source>
        <dbReference type="ARBA" id="ARBA00022676"/>
    </source>
</evidence>
<comment type="domain">
    <text evidence="16">Lacks the C-terminal regulatory region which is replaced by HisZ.</text>
</comment>
<dbReference type="EC" id="2.4.2.17" evidence="6 16"/>
<dbReference type="PROSITE" id="PS01316">
    <property type="entry name" value="ATP_P_PHORIBOSYLTR"/>
    <property type="match status" value="1"/>
</dbReference>
<evidence type="ECO:0000313" key="19">
    <source>
        <dbReference type="Proteomes" id="UP000192486"/>
    </source>
</evidence>
<evidence type="ECO:0000256" key="2">
    <source>
        <dbReference type="ARBA" id="ARBA00004496"/>
    </source>
</evidence>
<dbReference type="NCBIfam" id="TIGR00070">
    <property type="entry name" value="hisG"/>
    <property type="match status" value="1"/>
</dbReference>
<evidence type="ECO:0000256" key="4">
    <source>
        <dbReference type="ARBA" id="ARBA00009489"/>
    </source>
</evidence>
<evidence type="ECO:0000256" key="5">
    <source>
        <dbReference type="ARBA" id="ARBA00011496"/>
    </source>
</evidence>
<keyword evidence="13 16" id="KW-0067">ATP-binding</keyword>
<dbReference type="Gene3D" id="3.40.190.10">
    <property type="entry name" value="Periplasmic binding protein-like II"/>
    <property type="match status" value="2"/>
</dbReference>
<sequence length="211" mass="23445">MDYLTVAMAKGRTAERAMKFLEKSDVHFSEFTDESRKLVIYDDKQKIKLIFVKAVDVPVYVEKGAADVGIVGKDVMMEDPRDVYELLDLGIGRCKLAVAGYPDTPIENIPFLTVASKYPLVAKEFFDKKGIRTEMIKLNGSIELAPLIGMSDVIVDIVETGTTLKENGLVVLQEMADVSARLIVNKASYATKTEDIQQFIKDMKEGLGVRS</sequence>
<dbReference type="EMBL" id="CP015108">
    <property type="protein sequence ID" value="ARF13387.1"/>
    <property type="molecule type" value="Genomic_DNA"/>
</dbReference>
<keyword evidence="11 16" id="KW-0808">Transferase</keyword>
<evidence type="ECO:0000256" key="3">
    <source>
        <dbReference type="ARBA" id="ARBA00004667"/>
    </source>
</evidence>
<evidence type="ECO:0000256" key="13">
    <source>
        <dbReference type="ARBA" id="ARBA00022840"/>
    </source>
</evidence>
<dbReference type="Proteomes" id="UP000192486">
    <property type="component" value="Chromosome"/>
</dbReference>
<evidence type="ECO:0000256" key="14">
    <source>
        <dbReference type="ARBA" id="ARBA00023102"/>
    </source>
</evidence>
<feature type="domain" description="ATP phosphoribosyltransferase catalytic" evidence="17">
    <location>
        <begin position="53"/>
        <end position="204"/>
    </location>
</feature>
<comment type="catalytic activity">
    <reaction evidence="1 16">
        <text>1-(5-phospho-beta-D-ribosyl)-ATP + diphosphate = 5-phospho-alpha-D-ribose 1-diphosphate + ATP</text>
        <dbReference type="Rhea" id="RHEA:18473"/>
        <dbReference type="ChEBI" id="CHEBI:30616"/>
        <dbReference type="ChEBI" id="CHEBI:33019"/>
        <dbReference type="ChEBI" id="CHEBI:58017"/>
        <dbReference type="ChEBI" id="CHEBI:73183"/>
        <dbReference type="EC" id="2.4.2.17"/>
    </reaction>
</comment>
<keyword evidence="10 16" id="KW-0328">Glycosyltransferase</keyword>
<keyword evidence="8 16" id="KW-0963">Cytoplasm</keyword>
<evidence type="ECO:0000256" key="12">
    <source>
        <dbReference type="ARBA" id="ARBA00022741"/>
    </source>
</evidence>
<evidence type="ECO:0000256" key="15">
    <source>
        <dbReference type="ARBA" id="ARBA00024861"/>
    </source>
</evidence>